<dbReference type="Proteomes" id="UP000028186">
    <property type="component" value="Chromosome I"/>
</dbReference>
<sequence>MHKKLLWKIRRTQSFFALAAVALLVSCASQIMKNYVGGPLEAVILDYGPPDNVVEIGAGQRAYQWRRVNTEAVAGTTSGEVRQTRHGERYEVSQSPGYVKETECFYTFYARASGTQWFVTNFRRPQLECE</sequence>
<feature type="signal peptide" evidence="1">
    <location>
        <begin position="1"/>
        <end position="19"/>
    </location>
</feature>
<dbReference type="KEGG" id="ngl:RG1141_CH15210"/>
<evidence type="ECO:0008006" key="4">
    <source>
        <dbReference type="Google" id="ProtNLM"/>
    </source>
</evidence>
<dbReference type="RefSeq" id="WP_038542575.1">
    <property type="nucleotide sequence ID" value="NZ_HG938355.1"/>
</dbReference>
<dbReference type="PROSITE" id="PS51257">
    <property type="entry name" value="PROKAR_LIPOPROTEIN"/>
    <property type="match status" value="1"/>
</dbReference>
<dbReference type="EMBL" id="HG938355">
    <property type="protein sequence ID" value="CDN53864.1"/>
    <property type="molecule type" value="Genomic_DNA"/>
</dbReference>
<evidence type="ECO:0000313" key="3">
    <source>
        <dbReference type="Proteomes" id="UP000028186"/>
    </source>
</evidence>
<evidence type="ECO:0000256" key="1">
    <source>
        <dbReference type="SAM" id="SignalP"/>
    </source>
</evidence>
<accession>A0A068T753</accession>
<reference evidence="3" key="1">
    <citation type="journal article" date="2014" name="BMC Genomics">
        <title>Genome sequencing of two Neorhizobium galegae strains reveals a noeT gene responsible for the unusual acetylation of the nodulation factors.</title>
        <authorList>
            <person name="Osterman J."/>
            <person name="Marsh J."/>
            <person name="Laine P.K."/>
            <person name="Zeng Z."/>
            <person name="Alatalo E."/>
            <person name="Sullivan J.T."/>
            <person name="Young J.P."/>
            <person name="Thomas-Oates J."/>
            <person name="Paulin L."/>
            <person name="Lindstrom K."/>
        </authorList>
    </citation>
    <scope>NUCLEOTIDE SEQUENCE [LARGE SCALE GENOMIC DNA]</scope>
    <source>
        <strain evidence="3">HAMBI 1141</strain>
    </source>
</reference>
<gene>
    <name evidence="2" type="ORF">RG1141_CH15210</name>
</gene>
<dbReference type="AlphaFoldDB" id="A0A068T753"/>
<dbReference type="eggNOG" id="ENOG5033DHT">
    <property type="taxonomic scope" value="Bacteria"/>
</dbReference>
<dbReference type="PATRIC" id="fig|1028801.3.peg.1539"/>
<protein>
    <recommendedName>
        <fullName evidence="4">Lipoprotein</fullName>
    </recommendedName>
</protein>
<organism evidence="2 3">
    <name type="scientific">Neorhizobium galegae bv. officinalis bv. officinalis str. HAMBI 1141</name>
    <dbReference type="NCBI Taxonomy" id="1028801"/>
    <lineage>
        <taxon>Bacteria</taxon>
        <taxon>Pseudomonadati</taxon>
        <taxon>Pseudomonadota</taxon>
        <taxon>Alphaproteobacteria</taxon>
        <taxon>Hyphomicrobiales</taxon>
        <taxon>Rhizobiaceae</taxon>
        <taxon>Rhizobium/Agrobacterium group</taxon>
        <taxon>Neorhizobium</taxon>
    </lineage>
</organism>
<keyword evidence="1" id="KW-0732">Signal</keyword>
<dbReference type="HOGENOM" id="CLU_160468_0_0_5"/>
<evidence type="ECO:0000313" key="2">
    <source>
        <dbReference type="EMBL" id="CDN53864.1"/>
    </source>
</evidence>
<feature type="chain" id="PRO_5001653692" description="Lipoprotein" evidence="1">
    <location>
        <begin position="20"/>
        <end position="130"/>
    </location>
</feature>
<name>A0A068T753_NEOGA</name>
<proteinExistence type="predicted"/>